<proteinExistence type="predicted"/>
<dbReference type="EMBL" id="QXIS01000006">
    <property type="protein sequence ID" value="RIE06662.1"/>
    <property type="molecule type" value="Genomic_DNA"/>
</dbReference>
<sequence length="92" mass="9981">MDEYAEVIVVAGQAEAERIVQALGAAGITAFFRATTGLEGMFQVMAVQSGLVEAREVASMFQGCECQQEGNHDELEVHSQTGKRVHRRGIVE</sequence>
<dbReference type="Proteomes" id="UP000266328">
    <property type="component" value="Unassembled WGS sequence"/>
</dbReference>
<protein>
    <recommendedName>
        <fullName evidence="3">DUF2007 domain-containing protein</fullName>
    </recommendedName>
</protein>
<dbReference type="RefSeq" id="WP_119088565.1">
    <property type="nucleotide sequence ID" value="NZ_QXIS01000006.1"/>
</dbReference>
<evidence type="ECO:0008006" key="3">
    <source>
        <dbReference type="Google" id="ProtNLM"/>
    </source>
</evidence>
<name>A0A398CVE2_9BACT</name>
<organism evidence="1 2">
    <name type="scientific">Candidatus Cryosericum terrychapinii</name>
    <dbReference type="NCBI Taxonomy" id="2290919"/>
    <lineage>
        <taxon>Bacteria</taxon>
        <taxon>Pseudomonadati</taxon>
        <taxon>Caldisericota/Cryosericota group</taxon>
        <taxon>Candidatus Cryosericota</taxon>
        <taxon>Candidatus Cryosericia</taxon>
        <taxon>Candidatus Cryosericales</taxon>
        <taxon>Candidatus Cryosericaceae</taxon>
        <taxon>Candidatus Cryosericum</taxon>
    </lineage>
</organism>
<dbReference type="OrthoDB" id="9806820at2"/>
<keyword evidence="2" id="KW-1185">Reference proteome</keyword>
<reference evidence="1 2" key="1">
    <citation type="submission" date="2018-09" db="EMBL/GenBank/DDBJ databases">
        <title>Discovery and Ecogenomic Context for Candidatus Cryosericales, a Global Caldiserica Order Active in Thawing Permafrost.</title>
        <authorList>
            <person name="Martinez M.A."/>
            <person name="Woodcroft B.J."/>
            <person name="Ignacio Espinoza J.C."/>
            <person name="Zayed A."/>
            <person name="Singleton C.M."/>
            <person name="Boyd J."/>
            <person name="Li Y.-F."/>
            <person name="Purvine S."/>
            <person name="Maughan H."/>
            <person name="Hodgkins S.B."/>
            <person name="Anderson D."/>
            <person name="Sederholm M."/>
            <person name="Temperton B."/>
            <person name="Saleska S.R."/>
            <person name="Tyson G.W."/>
            <person name="Rich V.I."/>
        </authorList>
    </citation>
    <scope>NUCLEOTIDE SEQUENCE [LARGE SCALE GENOMIC DNA]</scope>
    <source>
        <strain evidence="1 2">SMC7</strain>
    </source>
</reference>
<gene>
    <name evidence="1" type="ORF">SMC7_01255</name>
</gene>
<evidence type="ECO:0000313" key="2">
    <source>
        <dbReference type="Proteomes" id="UP000266328"/>
    </source>
</evidence>
<comment type="caution">
    <text evidence="1">The sequence shown here is derived from an EMBL/GenBank/DDBJ whole genome shotgun (WGS) entry which is preliminary data.</text>
</comment>
<evidence type="ECO:0000313" key="1">
    <source>
        <dbReference type="EMBL" id="RIE06662.1"/>
    </source>
</evidence>
<dbReference type="AlphaFoldDB" id="A0A398CVE2"/>
<accession>A0A398CVE2</accession>